<feature type="domain" description="Sushi" evidence="6">
    <location>
        <begin position="255"/>
        <end position="312"/>
    </location>
</feature>
<reference evidence="8" key="1">
    <citation type="submission" date="2022-11" db="EMBL/GenBank/DDBJ databases">
        <title>Centuries of genome instability and evolution in soft-shell clam transmissible cancer (bioRxiv).</title>
        <authorList>
            <person name="Hart S.F.M."/>
            <person name="Yonemitsu M.A."/>
            <person name="Giersch R.M."/>
            <person name="Beal B.F."/>
            <person name="Arriagada G."/>
            <person name="Davis B.W."/>
            <person name="Ostrander E.A."/>
            <person name="Goff S.P."/>
            <person name="Metzger M.J."/>
        </authorList>
    </citation>
    <scope>NUCLEOTIDE SEQUENCE</scope>
    <source>
        <strain evidence="8">MELC-2E11</strain>
        <tissue evidence="8">Siphon/mantle</tissue>
    </source>
</reference>
<keyword evidence="9" id="KW-1185">Reference proteome</keyword>
<feature type="disulfide bond" evidence="5">
    <location>
        <begin position="285"/>
        <end position="312"/>
    </location>
</feature>
<evidence type="ECO:0000256" key="5">
    <source>
        <dbReference type="PROSITE-ProRule" id="PRU00302"/>
    </source>
</evidence>
<feature type="disulfide bond" evidence="5">
    <location>
        <begin position="167"/>
        <end position="194"/>
    </location>
</feature>
<sequence>PACLEFDLSRHASSDVNYTYNTVSTVDESACFLECFDTSYCRTFRYSSGTCYIYTCGSDCVTSYLIPGSFDIYHRTCYECPTIANTAEYTVTLTGLYLGDTLTTTCNFGYEHSSGDLIRTCQGGYAWGGDTASCSPVDCDIPSTIAHASFTLTSGTTTYGSFVTYSCESGYIPTGENRFACADTGQWTGLGFSCEGCGFPPNVSSATYTLTSGTNYDSVANYVCVTGYVFSATSQLFCDLNTQAWSGTLSSCVLVDCLLPPTEPHATYTLTSESTTWQSTVEYACENGYNLNGDPIMECSAGGVWVGSGFSCEGCGNPPIISYSTYSLTFGTGVGSIAQYTCSPGYTLESSSELICISNGTWGGILPVCSFIDCGSPPNVTNASYISSPDTTLNSSTVYSCNTGFQMTVTGTLLCESDGQWIGILPVCIEVYCTELNNPPNGFVNYGSNVYNSTASFNCSDGYNLVGSPYIICSADGSWNATQPICSPADCLPLYDPLNGYVSHTSGTTYIHVANYTCEIGYYIDGDSLRICQANASWSGSEPSCIIVDCNQPPILLNGIYQLLNNGTKYSDHATYSCNLGYTISGALLVTCLANGNWNLPPPACTILDCGSIAHPVNGLALTPDGTKFGATATFYCNQVYTISGPTSALCNSSGEWDSEPPTCVYTGDCSRLVTTR</sequence>
<dbReference type="PANTHER" id="PTHR19325">
    <property type="entry name" value="COMPLEMENT COMPONENT-RELATED SUSHI DOMAIN-CONTAINING"/>
    <property type="match status" value="1"/>
</dbReference>
<evidence type="ECO:0000313" key="8">
    <source>
        <dbReference type="EMBL" id="WAR29750.1"/>
    </source>
</evidence>
<keyword evidence="1 5" id="KW-0768">Sushi</keyword>
<feature type="disulfide bond" evidence="5">
    <location>
        <begin position="518"/>
        <end position="545"/>
    </location>
</feature>
<organism evidence="8 9">
    <name type="scientific">Mya arenaria</name>
    <name type="common">Soft-shell clam</name>
    <dbReference type="NCBI Taxonomy" id="6604"/>
    <lineage>
        <taxon>Eukaryota</taxon>
        <taxon>Metazoa</taxon>
        <taxon>Spiralia</taxon>
        <taxon>Lophotrochozoa</taxon>
        <taxon>Mollusca</taxon>
        <taxon>Bivalvia</taxon>
        <taxon>Autobranchia</taxon>
        <taxon>Heteroconchia</taxon>
        <taxon>Euheterodonta</taxon>
        <taxon>Imparidentia</taxon>
        <taxon>Neoheterodontei</taxon>
        <taxon>Myida</taxon>
        <taxon>Myoidea</taxon>
        <taxon>Myidae</taxon>
        <taxon>Mya</taxon>
    </lineage>
</organism>
<dbReference type="PROSITE" id="PS50948">
    <property type="entry name" value="PAN"/>
    <property type="match status" value="1"/>
</dbReference>
<feature type="domain" description="Sushi" evidence="6">
    <location>
        <begin position="608"/>
        <end position="666"/>
    </location>
</feature>
<dbReference type="InterPro" id="IPR035976">
    <property type="entry name" value="Sushi/SCR/CCP_sf"/>
</dbReference>
<evidence type="ECO:0000259" key="6">
    <source>
        <dbReference type="PROSITE" id="PS50923"/>
    </source>
</evidence>
<feature type="domain" description="Sushi" evidence="6">
    <location>
        <begin position="548"/>
        <end position="607"/>
    </location>
</feature>
<dbReference type="InterPro" id="IPR003609">
    <property type="entry name" value="Pan_app"/>
</dbReference>
<dbReference type="Proteomes" id="UP001164746">
    <property type="component" value="Chromosome 16"/>
</dbReference>
<feature type="domain" description="Sushi" evidence="6">
    <location>
        <begin position="137"/>
        <end position="196"/>
    </location>
</feature>
<feature type="domain" description="Sushi" evidence="6">
    <location>
        <begin position="489"/>
        <end position="547"/>
    </location>
</feature>
<keyword evidence="3 5" id="KW-1015">Disulfide bond</keyword>
<feature type="disulfide bond" evidence="5">
    <location>
        <begin position="459"/>
        <end position="486"/>
    </location>
</feature>
<name>A0ABY7G5P2_MYAAR</name>
<feature type="domain" description="Apple" evidence="7">
    <location>
        <begin position="3"/>
        <end position="77"/>
    </location>
</feature>
<dbReference type="CDD" id="cd00033">
    <property type="entry name" value="CCP"/>
    <property type="match status" value="9"/>
</dbReference>
<dbReference type="Pfam" id="PF00084">
    <property type="entry name" value="Sushi"/>
    <property type="match status" value="9"/>
</dbReference>
<keyword evidence="4" id="KW-0325">Glycoprotein</keyword>
<proteinExistence type="predicted"/>
<feature type="domain" description="Sushi" evidence="6">
    <location>
        <begin position="313"/>
        <end position="371"/>
    </location>
</feature>
<evidence type="ECO:0000256" key="4">
    <source>
        <dbReference type="ARBA" id="ARBA00023180"/>
    </source>
</evidence>
<feature type="domain" description="Sushi" evidence="6">
    <location>
        <begin position="75"/>
        <end position="136"/>
    </location>
</feature>
<accession>A0ABY7G5P2</accession>
<dbReference type="SMART" id="SM00032">
    <property type="entry name" value="CCP"/>
    <property type="match status" value="10"/>
</dbReference>
<evidence type="ECO:0000256" key="2">
    <source>
        <dbReference type="ARBA" id="ARBA00022737"/>
    </source>
</evidence>
<keyword evidence="2" id="KW-0677">Repeat</keyword>
<feature type="disulfide bond" evidence="5">
    <location>
        <begin position="578"/>
        <end position="605"/>
    </location>
</feature>
<feature type="domain" description="Sushi" evidence="6">
    <location>
        <begin position="431"/>
        <end position="488"/>
    </location>
</feature>
<feature type="domain" description="Sushi" evidence="6">
    <location>
        <begin position="372"/>
        <end position="430"/>
    </location>
</feature>
<dbReference type="PROSITE" id="PS50923">
    <property type="entry name" value="SUSHI"/>
    <property type="match status" value="9"/>
</dbReference>
<evidence type="ECO:0000313" key="9">
    <source>
        <dbReference type="Proteomes" id="UP001164746"/>
    </source>
</evidence>
<gene>
    <name evidence="8" type="ORF">MAR_003318</name>
</gene>
<dbReference type="Gene3D" id="2.10.70.10">
    <property type="entry name" value="Complement Module, domain 1"/>
    <property type="match status" value="10"/>
</dbReference>
<protein>
    <submittedName>
        <fullName evidence="8">SVEP1-like protein</fullName>
    </submittedName>
</protein>
<comment type="caution">
    <text evidence="5">Lacks conserved residue(s) required for the propagation of feature annotation.</text>
</comment>
<dbReference type="EMBL" id="CP111027">
    <property type="protein sequence ID" value="WAR29750.1"/>
    <property type="molecule type" value="Genomic_DNA"/>
</dbReference>
<feature type="non-terminal residue" evidence="8">
    <location>
        <position position="677"/>
    </location>
</feature>
<evidence type="ECO:0000259" key="7">
    <source>
        <dbReference type="PROSITE" id="PS50948"/>
    </source>
</evidence>
<feature type="disulfide bond" evidence="5">
    <location>
        <begin position="637"/>
        <end position="664"/>
    </location>
</feature>
<dbReference type="InterPro" id="IPR050350">
    <property type="entry name" value="Compl-Cell_Adhes-Reg"/>
</dbReference>
<feature type="disulfide bond" evidence="5">
    <location>
        <begin position="342"/>
        <end position="369"/>
    </location>
</feature>
<feature type="disulfide bond" evidence="5">
    <location>
        <begin position="401"/>
        <end position="428"/>
    </location>
</feature>
<evidence type="ECO:0000256" key="1">
    <source>
        <dbReference type="ARBA" id="ARBA00022659"/>
    </source>
</evidence>
<dbReference type="SUPFAM" id="SSF57535">
    <property type="entry name" value="Complement control module/SCR domain"/>
    <property type="match status" value="10"/>
</dbReference>
<evidence type="ECO:0000256" key="3">
    <source>
        <dbReference type="ARBA" id="ARBA00023157"/>
    </source>
</evidence>
<dbReference type="InterPro" id="IPR000436">
    <property type="entry name" value="Sushi_SCR_CCP_dom"/>
</dbReference>
<dbReference type="PANTHER" id="PTHR19325:SF575">
    <property type="entry name" value="LOCOMOTION-RELATED PROTEIN HIKARU GENKI"/>
    <property type="match status" value="1"/>
</dbReference>